<sequence>MSKSKKKNPVLVAESEAESIKKEVLMRIQTESEFKNADVISGEFPARIRELGESIGGRRSVVIDLGDLKWLVEISDEIREAVTEVTRLVTKFRAEKGDNIWLIGKASCETYMRCQVYHPCLESDWDLQALPVSSRSPLSYGFGTNGIFGSSVESLNWFKSTDQTPPPCCPKCFHDYELELVKSFVEVKSDLPQWLQNAKAQSGETESDTGSERRPPQRSMVNDQELMKKWSDICSRIHPNGNQILGFGRMVLRQTGQRKEAPLSPVRTDLVLGPKGVHEDLTVKDYLGCISSEPRSKGDGLPKGNFVNCSDAGSFKKLLKGLMKVAWWQPEVASTIATSVTQYSRGSLWLLFAGPDRVGKKKMASVLAEHVCGAGPITICLGSRRDEDEMDCGFRGKTMLDRIVDAVRRNPFSVILLLDIDEADMLVRGSLKNAMERGRLTDFHGREISLGNIIFVLTGNWSTNNSDETVEKKWLHPSSIGDWRLKLTVCEKRSKRRADWLPEINTSPKQQKKVESGLSLDLNLAVEAEEERTDTSDLTIEQGEENPHFASTSVLLQHEFVGLSDVTVVFKPVQFGLIRHEIEKSVKNTFSTVFEEKLSVEVDEATIDSIVSGLWFGRTSLEDWTEQVLGPSLHKLVGHFPSSVEDLVVRLESDSVLDQANHGRDRLPSKINVMVDSLKS</sequence>
<reference evidence="1 2" key="2">
    <citation type="journal article" date="2022" name="Mol. Ecol. Resour.">
        <title>The genomes of chicory, endive, great burdock and yacon provide insights into Asteraceae paleo-polyploidization history and plant inulin production.</title>
        <authorList>
            <person name="Fan W."/>
            <person name="Wang S."/>
            <person name="Wang H."/>
            <person name="Wang A."/>
            <person name="Jiang F."/>
            <person name="Liu H."/>
            <person name="Zhao H."/>
            <person name="Xu D."/>
            <person name="Zhang Y."/>
        </authorList>
    </citation>
    <scope>NUCLEOTIDE SEQUENCE [LARGE SCALE GENOMIC DNA]</scope>
    <source>
        <strain evidence="2">cv. Yunnan</strain>
        <tissue evidence="1">Leaves</tissue>
    </source>
</reference>
<accession>A0ACB9E7K9</accession>
<dbReference type="Proteomes" id="UP001056120">
    <property type="component" value="Linkage Group LG18"/>
</dbReference>
<name>A0ACB9E7K9_9ASTR</name>
<gene>
    <name evidence="1" type="ORF">L1987_54365</name>
</gene>
<proteinExistence type="predicted"/>
<keyword evidence="2" id="KW-1185">Reference proteome</keyword>
<protein>
    <submittedName>
        <fullName evidence="1">Uncharacterized protein</fullName>
    </submittedName>
</protein>
<organism evidence="1 2">
    <name type="scientific">Smallanthus sonchifolius</name>
    <dbReference type="NCBI Taxonomy" id="185202"/>
    <lineage>
        <taxon>Eukaryota</taxon>
        <taxon>Viridiplantae</taxon>
        <taxon>Streptophyta</taxon>
        <taxon>Embryophyta</taxon>
        <taxon>Tracheophyta</taxon>
        <taxon>Spermatophyta</taxon>
        <taxon>Magnoliopsida</taxon>
        <taxon>eudicotyledons</taxon>
        <taxon>Gunneridae</taxon>
        <taxon>Pentapetalae</taxon>
        <taxon>asterids</taxon>
        <taxon>campanulids</taxon>
        <taxon>Asterales</taxon>
        <taxon>Asteraceae</taxon>
        <taxon>Asteroideae</taxon>
        <taxon>Heliantheae alliance</taxon>
        <taxon>Millerieae</taxon>
        <taxon>Smallanthus</taxon>
    </lineage>
</organism>
<evidence type="ECO:0000313" key="2">
    <source>
        <dbReference type="Proteomes" id="UP001056120"/>
    </source>
</evidence>
<comment type="caution">
    <text evidence="1">The sequence shown here is derived from an EMBL/GenBank/DDBJ whole genome shotgun (WGS) entry which is preliminary data.</text>
</comment>
<dbReference type="EMBL" id="CM042035">
    <property type="protein sequence ID" value="KAI3754578.1"/>
    <property type="molecule type" value="Genomic_DNA"/>
</dbReference>
<evidence type="ECO:0000313" key="1">
    <source>
        <dbReference type="EMBL" id="KAI3754578.1"/>
    </source>
</evidence>
<reference evidence="2" key="1">
    <citation type="journal article" date="2022" name="Mol. Ecol. Resour.">
        <title>The genomes of chicory, endive, great burdock and yacon provide insights into Asteraceae palaeo-polyploidization history and plant inulin production.</title>
        <authorList>
            <person name="Fan W."/>
            <person name="Wang S."/>
            <person name="Wang H."/>
            <person name="Wang A."/>
            <person name="Jiang F."/>
            <person name="Liu H."/>
            <person name="Zhao H."/>
            <person name="Xu D."/>
            <person name="Zhang Y."/>
        </authorList>
    </citation>
    <scope>NUCLEOTIDE SEQUENCE [LARGE SCALE GENOMIC DNA]</scope>
    <source>
        <strain evidence="2">cv. Yunnan</strain>
    </source>
</reference>